<evidence type="ECO:0000313" key="2">
    <source>
        <dbReference type="Proteomes" id="UP000030013"/>
    </source>
</evidence>
<dbReference type="PANTHER" id="PTHR43459:SF3">
    <property type="entry name" value="ENOYL-COA HYDRATASE ECHA15 (ENOYL HYDRASE) (UNSATURATED ACYL-COA HYDRATASE) (CROTONASE)-RELATED"/>
    <property type="match status" value="1"/>
</dbReference>
<dbReference type="PANTHER" id="PTHR43459">
    <property type="entry name" value="ENOYL-COA HYDRATASE"/>
    <property type="match status" value="1"/>
</dbReference>
<dbReference type="InterPro" id="IPR001753">
    <property type="entry name" value="Enoyl-CoA_hydra/iso"/>
</dbReference>
<keyword evidence="2" id="KW-1185">Reference proteome</keyword>
<sequence length="267" mass="28639">MDHPFAPELLIESRGAVRIVTLNRPEHLNATNEALHGALIGVWRHLAEDPEARAVVLTGAGKAFSAGGDFNHFVELWEDREARRREIDGARRLLTEILDFPLPVVAAVNGPAVGLGCNLAVASDIVIMAESAFIADPHVGVGLTAADGGAPTWPMLMSMLRAKEYLLTSERIPAARAVELGLANRVVPDAELMDAALAFADRLAAQPPQAVQSTKRALNMHMKRAVAGVLEYALQEEFASFDTPEHQDLVRAFLARSTARAAGGSSE</sequence>
<proteinExistence type="predicted"/>
<name>A0A0A0JZ20_9MICO</name>
<organism evidence="1 2">
    <name type="scientific">Knoellia aerolata DSM 18566</name>
    <dbReference type="NCBI Taxonomy" id="1385519"/>
    <lineage>
        <taxon>Bacteria</taxon>
        <taxon>Bacillati</taxon>
        <taxon>Actinomycetota</taxon>
        <taxon>Actinomycetes</taxon>
        <taxon>Micrococcales</taxon>
        <taxon>Intrasporangiaceae</taxon>
        <taxon>Knoellia</taxon>
    </lineage>
</organism>
<dbReference type="eggNOG" id="COG1024">
    <property type="taxonomic scope" value="Bacteria"/>
</dbReference>
<dbReference type="InterPro" id="IPR029045">
    <property type="entry name" value="ClpP/crotonase-like_dom_sf"/>
</dbReference>
<dbReference type="GO" id="GO:0003824">
    <property type="term" value="F:catalytic activity"/>
    <property type="evidence" value="ECO:0007669"/>
    <property type="project" value="UniProtKB-ARBA"/>
</dbReference>
<gene>
    <name evidence="1" type="ORF">N801_03695</name>
</gene>
<comment type="caution">
    <text evidence="1">The sequence shown here is derived from an EMBL/GenBank/DDBJ whole genome shotgun (WGS) entry which is preliminary data.</text>
</comment>
<protein>
    <submittedName>
        <fullName evidence="1">Enoyl-CoA hydratase</fullName>
    </submittedName>
</protein>
<dbReference type="Gene3D" id="3.90.226.10">
    <property type="entry name" value="2-enoyl-CoA Hydratase, Chain A, domain 1"/>
    <property type="match status" value="1"/>
</dbReference>
<dbReference type="RefSeq" id="WP_035934875.1">
    <property type="nucleotide sequence ID" value="NZ_AVPL01000010.1"/>
</dbReference>
<dbReference type="AlphaFoldDB" id="A0A0A0JZ20"/>
<dbReference type="EMBL" id="AVPL01000010">
    <property type="protein sequence ID" value="KGN41959.1"/>
    <property type="molecule type" value="Genomic_DNA"/>
</dbReference>
<dbReference type="CDD" id="cd06558">
    <property type="entry name" value="crotonase-like"/>
    <property type="match status" value="1"/>
</dbReference>
<accession>A0A0A0JZ20</accession>
<dbReference type="STRING" id="1385519.N801_03695"/>
<dbReference type="Proteomes" id="UP000030013">
    <property type="component" value="Unassembled WGS sequence"/>
</dbReference>
<dbReference type="SUPFAM" id="SSF52096">
    <property type="entry name" value="ClpP/crotonase"/>
    <property type="match status" value="1"/>
</dbReference>
<dbReference type="Pfam" id="PF00378">
    <property type="entry name" value="ECH_1"/>
    <property type="match status" value="1"/>
</dbReference>
<dbReference type="OrthoDB" id="8452484at2"/>
<evidence type="ECO:0000313" key="1">
    <source>
        <dbReference type="EMBL" id="KGN41959.1"/>
    </source>
</evidence>
<reference evidence="1 2" key="1">
    <citation type="submission" date="2013-08" db="EMBL/GenBank/DDBJ databases">
        <title>The genome sequence of Knoellia aerolata.</title>
        <authorList>
            <person name="Zhu W."/>
            <person name="Wang G."/>
        </authorList>
    </citation>
    <scope>NUCLEOTIDE SEQUENCE [LARGE SCALE GENOMIC DNA]</scope>
    <source>
        <strain evidence="1 2">DSM 18566</strain>
    </source>
</reference>